<feature type="compositionally biased region" description="Pro residues" evidence="1">
    <location>
        <begin position="129"/>
        <end position="140"/>
    </location>
</feature>
<proteinExistence type="predicted"/>
<keyword evidence="3" id="KW-1185">Reference proteome</keyword>
<protein>
    <submittedName>
        <fullName evidence="2">Uncharacterized protein</fullName>
    </submittedName>
</protein>
<sequence length="433" mass="45445">MPKNSRASDHRYLPPPPARRPGQRPTQRQRPQQHDEPSHPQASNGGNGRVRAWLEVRGTQPTMAGSGLVSSTIDLDGAPVAANRRGPQRPATAPKPYLGTVGARGSWAPLPLRRARYLVVAGQGWYGDVPPPPPPPPPPTVSGRAGASGGEWSEPQRWPGPGRPSLRAEAWGAPGAGFGLRRSRTTGDGWPGAHRCDDGGGAGESDWPARRSFHAKNTTAAAARAPPTGPGVRCDVQQPARAPVLAGPRASVEHTRPLLYERTQGALRRARTLCALLLVHDEALGPHFPLAKLMPSAASVPRDEALGFLGWGRVTALPPTSRRKEANGRRAAQMESACTEPKQKNTLTSPPSPFFFLPPSALPAARPGWSLGRLDVPGDGAEALEKGGALGATDWAAGVSEALISPALTGDRGPGRGGQDFAARYGKAWVGGG</sequence>
<feature type="region of interest" description="Disordered" evidence="1">
    <location>
        <begin position="128"/>
        <end position="208"/>
    </location>
</feature>
<dbReference type="EMBL" id="JAWRVI010000008">
    <property type="protein sequence ID" value="KAK4092567.1"/>
    <property type="molecule type" value="Genomic_DNA"/>
</dbReference>
<gene>
    <name evidence="2" type="ORF">Purlil1_3188</name>
</gene>
<evidence type="ECO:0000313" key="3">
    <source>
        <dbReference type="Proteomes" id="UP001287286"/>
    </source>
</evidence>
<feature type="region of interest" description="Disordered" evidence="1">
    <location>
        <begin position="1"/>
        <end position="56"/>
    </location>
</feature>
<dbReference type="Proteomes" id="UP001287286">
    <property type="component" value="Unassembled WGS sequence"/>
</dbReference>
<feature type="region of interest" description="Disordered" evidence="1">
    <location>
        <begin position="319"/>
        <end position="351"/>
    </location>
</feature>
<organism evidence="2 3">
    <name type="scientific">Purpureocillium lilacinum</name>
    <name type="common">Paecilomyces lilacinus</name>
    <dbReference type="NCBI Taxonomy" id="33203"/>
    <lineage>
        <taxon>Eukaryota</taxon>
        <taxon>Fungi</taxon>
        <taxon>Dikarya</taxon>
        <taxon>Ascomycota</taxon>
        <taxon>Pezizomycotina</taxon>
        <taxon>Sordariomycetes</taxon>
        <taxon>Hypocreomycetidae</taxon>
        <taxon>Hypocreales</taxon>
        <taxon>Ophiocordycipitaceae</taxon>
        <taxon>Purpureocillium</taxon>
    </lineage>
</organism>
<comment type="caution">
    <text evidence="2">The sequence shown here is derived from an EMBL/GenBank/DDBJ whole genome shotgun (WGS) entry which is preliminary data.</text>
</comment>
<evidence type="ECO:0000313" key="2">
    <source>
        <dbReference type="EMBL" id="KAK4092567.1"/>
    </source>
</evidence>
<accession>A0ABR0C8H8</accession>
<reference evidence="2 3" key="1">
    <citation type="journal article" date="2024" name="Microbiol. Resour. Announc.">
        <title>Genome annotations for the ascomycete fungi Trichoderma harzianum, Trichoderma aggressivum, and Purpureocillium lilacinum.</title>
        <authorList>
            <person name="Beijen E.P.W."/>
            <person name="Ohm R.A."/>
        </authorList>
    </citation>
    <scope>NUCLEOTIDE SEQUENCE [LARGE SCALE GENOMIC DNA]</scope>
    <source>
        <strain evidence="2 3">CBS 150709</strain>
    </source>
</reference>
<name>A0ABR0C8H8_PURLI</name>
<evidence type="ECO:0000256" key="1">
    <source>
        <dbReference type="SAM" id="MobiDB-lite"/>
    </source>
</evidence>
<feature type="compositionally biased region" description="Basic and acidic residues" evidence="1">
    <location>
        <begin position="1"/>
        <end position="12"/>
    </location>
</feature>